<dbReference type="PANTHER" id="PTHR37234">
    <property type="entry name" value="OS03G0319200 PROTEIN"/>
    <property type="match status" value="1"/>
</dbReference>
<feature type="region of interest" description="Disordered" evidence="2">
    <location>
        <begin position="41"/>
        <end position="92"/>
    </location>
</feature>
<dbReference type="PANTHER" id="PTHR37234:SF1">
    <property type="entry name" value="OS03G0319200 PROTEIN"/>
    <property type="match status" value="1"/>
</dbReference>
<name>A0A835UZ78_VANPL</name>
<evidence type="ECO:0000256" key="1">
    <source>
        <dbReference type="SAM" id="Coils"/>
    </source>
</evidence>
<feature type="region of interest" description="Disordered" evidence="2">
    <location>
        <begin position="1"/>
        <end position="29"/>
    </location>
</feature>
<evidence type="ECO:0000313" key="3">
    <source>
        <dbReference type="EMBL" id="KAG0479093.1"/>
    </source>
</evidence>
<sequence length="224" mass="25372">MKKWNIKSSSSRPDATPDSRRPPKQAIGCMPRIFHFLSRHYPRPRINSPGRMGTIAMPHPESKSPAIATDGYSEESRTGGGPTRQGSVEAPRGLTLPLQIRRSGVFSYRGDVPRRSPALMEKLIGIEDPPSPVPDLVGSLPESVVEKRRELLEALEQCEEDLRALKRIIDVVRMAEIVRLENDRDIDGSDSLRFHWRGAQPRLRPQRRRFVISDTSSLSFRLFK</sequence>
<keyword evidence="1" id="KW-0175">Coiled coil</keyword>
<organism evidence="3 4">
    <name type="scientific">Vanilla planifolia</name>
    <name type="common">Vanilla</name>
    <dbReference type="NCBI Taxonomy" id="51239"/>
    <lineage>
        <taxon>Eukaryota</taxon>
        <taxon>Viridiplantae</taxon>
        <taxon>Streptophyta</taxon>
        <taxon>Embryophyta</taxon>
        <taxon>Tracheophyta</taxon>
        <taxon>Spermatophyta</taxon>
        <taxon>Magnoliopsida</taxon>
        <taxon>Liliopsida</taxon>
        <taxon>Asparagales</taxon>
        <taxon>Orchidaceae</taxon>
        <taxon>Vanilloideae</taxon>
        <taxon>Vanilleae</taxon>
        <taxon>Vanilla</taxon>
    </lineage>
</organism>
<protein>
    <submittedName>
        <fullName evidence="3">Uncharacterized protein</fullName>
    </submittedName>
</protein>
<dbReference type="AlphaFoldDB" id="A0A835UZ78"/>
<reference evidence="3 4" key="1">
    <citation type="journal article" date="2020" name="Nat. Food">
        <title>A phased Vanilla planifolia genome enables genetic improvement of flavour and production.</title>
        <authorList>
            <person name="Hasing T."/>
            <person name="Tang H."/>
            <person name="Brym M."/>
            <person name="Khazi F."/>
            <person name="Huang T."/>
            <person name="Chambers A.H."/>
        </authorList>
    </citation>
    <scope>NUCLEOTIDE SEQUENCE [LARGE SCALE GENOMIC DNA]</scope>
    <source>
        <tissue evidence="3">Leaf</tissue>
    </source>
</reference>
<comment type="caution">
    <text evidence="3">The sequence shown here is derived from an EMBL/GenBank/DDBJ whole genome shotgun (WGS) entry which is preliminary data.</text>
</comment>
<dbReference type="EMBL" id="JADCNM010000006">
    <property type="protein sequence ID" value="KAG0479093.1"/>
    <property type="molecule type" value="Genomic_DNA"/>
</dbReference>
<dbReference type="Proteomes" id="UP000639772">
    <property type="component" value="Chromosome 6"/>
</dbReference>
<dbReference type="OrthoDB" id="780613at2759"/>
<accession>A0A835UZ78</accession>
<feature type="coiled-coil region" evidence="1">
    <location>
        <begin position="148"/>
        <end position="175"/>
    </location>
</feature>
<feature type="compositionally biased region" description="Polar residues" evidence="2">
    <location>
        <begin position="1"/>
        <end position="13"/>
    </location>
</feature>
<evidence type="ECO:0000313" key="4">
    <source>
        <dbReference type="Proteomes" id="UP000639772"/>
    </source>
</evidence>
<proteinExistence type="predicted"/>
<gene>
    <name evidence="3" type="ORF">HPP92_013812</name>
</gene>
<evidence type="ECO:0000256" key="2">
    <source>
        <dbReference type="SAM" id="MobiDB-lite"/>
    </source>
</evidence>